<dbReference type="InterPro" id="IPR014710">
    <property type="entry name" value="RmlC-like_jellyroll"/>
</dbReference>
<dbReference type="Pfam" id="PF02678">
    <property type="entry name" value="Pirin"/>
    <property type="match status" value="1"/>
</dbReference>
<dbReference type="CDD" id="cd02910">
    <property type="entry name" value="cupin_Yhhw_N"/>
    <property type="match status" value="1"/>
</dbReference>
<comment type="similarity">
    <text evidence="1 2">Belongs to the pirin family.</text>
</comment>
<dbReference type="InterPro" id="IPR041602">
    <property type="entry name" value="Quercetinase_C"/>
</dbReference>
<dbReference type="EMBL" id="CP141769">
    <property type="protein sequence ID" value="WRS39828.1"/>
    <property type="molecule type" value="Genomic_DNA"/>
</dbReference>
<evidence type="ECO:0000259" key="3">
    <source>
        <dbReference type="Pfam" id="PF02678"/>
    </source>
</evidence>
<sequence length="232" mass="25276">MLTVRKSSERGHANHGWLDSFHTFSFAGYRDPAWMGFGPLRVINDDRIAPGAGFPTHSHQDMEIVTWVLAGALEHKDSLGNGGVIRPGEVQRMRAGHGIAHSEYNASSSEPVHLLQIWIEPDAYGLEPGYEQIAFPPESLQGRLRLVASNDGRDGSVTIHQDAAIHAGRLAAGDRVVLNLAPGRRAWLHVATGRIRLRGYPLEAGDAAAIRFESALEIEALEPSEVLGFDLP</sequence>
<dbReference type="InterPro" id="IPR003829">
    <property type="entry name" value="Pirin_N_dom"/>
</dbReference>
<proteinExistence type="inferred from homology"/>
<dbReference type="PANTHER" id="PTHR43212:SF3">
    <property type="entry name" value="QUERCETIN 2,3-DIOXYGENASE"/>
    <property type="match status" value="1"/>
</dbReference>
<dbReference type="InterPro" id="IPR011051">
    <property type="entry name" value="RmlC_Cupin_sf"/>
</dbReference>
<dbReference type="Proteomes" id="UP001334732">
    <property type="component" value="Chromosome"/>
</dbReference>
<dbReference type="PIRSF" id="PIRSF006232">
    <property type="entry name" value="Pirin"/>
    <property type="match status" value="1"/>
</dbReference>
<feature type="domain" description="Pirin N-terminal" evidence="3">
    <location>
        <begin position="6"/>
        <end position="119"/>
    </location>
</feature>
<evidence type="ECO:0000313" key="6">
    <source>
        <dbReference type="Proteomes" id="UP001334732"/>
    </source>
</evidence>
<feature type="domain" description="Quercetin 2,3-dioxygenase C-terminal cupin" evidence="4">
    <location>
        <begin position="146"/>
        <end position="231"/>
    </location>
</feature>
<evidence type="ECO:0000256" key="2">
    <source>
        <dbReference type="RuleBase" id="RU003457"/>
    </source>
</evidence>
<evidence type="ECO:0000259" key="4">
    <source>
        <dbReference type="Pfam" id="PF17954"/>
    </source>
</evidence>
<dbReference type="PANTHER" id="PTHR43212">
    <property type="entry name" value="QUERCETIN 2,3-DIOXYGENASE"/>
    <property type="match status" value="1"/>
</dbReference>
<accession>A0ABZ1CPG0</accession>
<reference evidence="5 6" key="1">
    <citation type="submission" date="2023-12" db="EMBL/GenBank/DDBJ databases">
        <title>Thiobacillus sedimentum sp. nov., a chemolithoautotrophic sulfur-oxidizing bacterium isolated from freshwater sediment.</title>
        <authorList>
            <person name="Luo J."/>
            <person name="Dai C."/>
        </authorList>
    </citation>
    <scope>NUCLEOTIDE SEQUENCE [LARGE SCALE GENOMIC DNA]</scope>
    <source>
        <strain evidence="5 6">SCUT-2</strain>
    </source>
</reference>
<dbReference type="Gene3D" id="2.60.120.10">
    <property type="entry name" value="Jelly Rolls"/>
    <property type="match status" value="2"/>
</dbReference>
<evidence type="ECO:0000313" key="5">
    <source>
        <dbReference type="EMBL" id="WRS39828.1"/>
    </source>
</evidence>
<organism evidence="5 6">
    <name type="scientific">Thiobacillus sedimenti</name>
    <dbReference type="NCBI Taxonomy" id="3110231"/>
    <lineage>
        <taxon>Bacteria</taxon>
        <taxon>Pseudomonadati</taxon>
        <taxon>Pseudomonadota</taxon>
        <taxon>Betaproteobacteria</taxon>
        <taxon>Nitrosomonadales</taxon>
        <taxon>Thiobacillaceae</taxon>
        <taxon>Thiobacillus</taxon>
    </lineage>
</organism>
<gene>
    <name evidence="5" type="ORF">VA613_02885</name>
</gene>
<evidence type="ECO:0000256" key="1">
    <source>
        <dbReference type="ARBA" id="ARBA00008416"/>
    </source>
</evidence>
<protein>
    <submittedName>
        <fullName evidence="5">Pirin family protein</fullName>
    </submittedName>
</protein>
<name>A0ABZ1CPG0_9PROT</name>
<dbReference type="CDD" id="cd20311">
    <property type="entry name" value="cupin_Yhhw_C"/>
    <property type="match status" value="1"/>
</dbReference>
<dbReference type="RefSeq" id="WP_324780359.1">
    <property type="nucleotide sequence ID" value="NZ_CP141769.1"/>
</dbReference>
<dbReference type="Pfam" id="PF17954">
    <property type="entry name" value="Pirin_C_2"/>
    <property type="match status" value="1"/>
</dbReference>
<dbReference type="SUPFAM" id="SSF51182">
    <property type="entry name" value="RmlC-like cupins"/>
    <property type="match status" value="1"/>
</dbReference>
<dbReference type="InterPro" id="IPR012093">
    <property type="entry name" value="Pirin"/>
</dbReference>
<keyword evidence="6" id="KW-1185">Reference proteome</keyword>